<organism evidence="1 2">
    <name type="scientific">Bacillus benzoevorans</name>
    <dbReference type="NCBI Taxonomy" id="1456"/>
    <lineage>
        <taxon>Bacteria</taxon>
        <taxon>Bacillati</taxon>
        <taxon>Bacillota</taxon>
        <taxon>Bacilli</taxon>
        <taxon>Bacillales</taxon>
        <taxon>Bacillaceae</taxon>
        <taxon>Bacillus</taxon>
    </lineage>
</organism>
<evidence type="ECO:0000313" key="2">
    <source>
        <dbReference type="Proteomes" id="UP000531594"/>
    </source>
</evidence>
<comment type="caution">
    <text evidence="1">The sequence shown here is derived from an EMBL/GenBank/DDBJ whole genome shotgun (WGS) entry which is preliminary data.</text>
</comment>
<dbReference type="Proteomes" id="UP000531594">
    <property type="component" value="Unassembled WGS sequence"/>
</dbReference>
<reference evidence="1 2" key="1">
    <citation type="submission" date="2020-08" db="EMBL/GenBank/DDBJ databases">
        <title>Genomic Encyclopedia of Type Strains, Phase IV (KMG-IV): sequencing the most valuable type-strain genomes for metagenomic binning, comparative biology and taxonomic classification.</title>
        <authorList>
            <person name="Goeker M."/>
        </authorList>
    </citation>
    <scope>NUCLEOTIDE SEQUENCE [LARGE SCALE GENOMIC DNA]</scope>
    <source>
        <strain evidence="1 2">DSM 5391</strain>
    </source>
</reference>
<keyword evidence="2" id="KW-1185">Reference proteome</keyword>
<accession>A0A7X0LXU4</accession>
<sequence length="118" mass="13369">MPINEGRKAHEHAINALSYLLNEPWSYETLGLVRFELGQSYAMLKKHLKKGKCVCGDGHEDLNLYKSLLINVHAAISNASLHPVPEVVEELKSYFTEKKSSHNCINSILKQQSMTQDF</sequence>
<proteinExistence type="predicted"/>
<dbReference type="RefSeq" id="WP_184528226.1">
    <property type="nucleotide sequence ID" value="NZ_JACHGK010000014.1"/>
</dbReference>
<dbReference type="AlphaFoldDB" id="A0A7X0LXU4"/>
<gene>
    <name evidence="1" type="ORF">HNR53_003512</name>
</gene>
<protein>
    <submittedName>
        <fullName evidence="1">Uncharacterized protein</fullName>
    </submittedName>
</protein>
<dbReference type="EMBL" id="JACHGK010000014">
    <property type="protein sequence ID" value="MBB6446847.1"/>
    <property type="molecule type" value="Genomic_DNA"/>
</dbReference>
<evidence type="ECO:0000313" key="1">
    <source>
        <dbReference type="EMBL" id="MBB6446847.1"/>
    </source>
</evidence>
<name>A0A7X0LXU4_9BACI</name>